<dbReference type="SUPFAM" id="SSF47384">
    <property type="entry name" value="Homodimeric domain of signal transducing histidine kinase"/>
    <property type="match status" value="1"/>
</dbReference>
<dbReference type="SMART" id="SM00387">
    <property type="entry name" value="HATPase_c"/>
    <property type="match status" value="1"/>
</dbReference>
<organism evidence="11 12">
    <name type="scientific">Chitinophaga dinghuensis</name>
    <dbReference type="NCBI Taxonomy" id="1539050"/>
    <lineage>
        <taxon>Bacteria</taxon>
        <taxon>Pseudomonadati</taxon>
        <taxon>Bacteroidota</taxon>
        <taxon>Chitinophagia</taxon>
        <taxon>Chitinophagales</taxon>
        <taxon>Chitinophagaceae</taxon>
        <taxon>Chitinophaga</taxon>
    </lineage>
</organism>
<dbReference type="NCBIfam" id="TIGR00229">
    <property type="entry name" value="sensory_box"/>
    <property type="match status" value="1"/>
</dbReference>
<dbReference type="RefSeq" id="WP_111590594.1">
    <property type="nucleotide sequence ID" value="NZ_QLMA01000001.1"/>
</dbReference>
<evidence type="ECO:0000256" key="4">
    <source>
        <dbReference type="ARBA" id="ARBA00022679"/>
    </source>
</evidence>
<evidence type="ECO:0000256" key="1">
    <source>
        <dbReference type="ARBA" id="ARBA00000085"/>
    </source>
</evidence>
<dbReference type="Gene3D" id="3.30.450.20">
    <property type="entry name" value="PAS domain"/>
    <property type="match status" value="1"/>
</dbReference>
<keyword evidence="4" id="KW-0808">Transferase</keyword>
<evidence type="ECO:0000256" key="6">
    <source>
        <dbReference type="ARBA" id="ARBA00023012"/>
    </source>
</evidence>
<dbReference type="SUPFAM" id="SSF55785">
    <property type="entry name" value="PYP-like sensor domain (PAS domain)"/>
    <property type="match status" value="1"/>
</dbReference>
<feature type="domain" description="PAS" evidence="9">
    <location>
        <begin position="55"/>
        <end position="130"/>
    </location>
</feature>
<evidence type="ECO:0000259" key="10">
    <source>
        <dbReference type="PROSITE" id="PS50113"/>
    </source>
</evidence>
<evidence type="ECO:0000313" key="11">
    <source>
        <dbReference type="EMBL" id="RAJ87930.1"/>
    </source>
</evidence>
<accession>A0A327WEZ6</accession>
<evidence type="ECO:0000259" key="9">
    <source>
        <dbReference type="PROSITE" id="PS50112"/>
    </source>
</evidence>
<keyword evidence="5" id="KW-0418">Kinase</keyword>
<proteinExistence type="predicted"/>
<dbReference type="SUPFAM" id="SSF55874">
    <property type="entry name" value="ATPase domain of HSP90 chaperone/DNA topoisomerase II/histidine kinase"/>
    <property type="match status" value="1"/>
</dbReference>
<dbReference type="FunFam" id="3.30.565.10:FF:000006">
    <property type="entry name" value="Sensor histidine kinase WalK"/>
    <property type="match status" value="1"/>
</dbReference>
<gene>
    <name evidence="11" type="ORF">CLV59_101695</name>
</gene>
<dbReference type="AlphaFoldDB" id="A0A327WEZ6"/>
<comment type="caution">
    <text evidence="11">The sequence shown here is derived from an EMBL/GenBank/DDBJ whole genome shotgun (WGS) entry which is preliminary data.</text>
</comment>
<dbReference type="Pfam" id="PF00512">
    <property type="entry name" value="HisKA"/>
    <property type="match status" value="1"/>
</dbReference>
<dbReference type="Proteomes" id="UP000249819">
    <property type="component" value="Unassembled WGS sequence"/>
</dbReference>
<dbReference type="SMART" id="SM00091">
    <property type="entry name" value="PAS"/>
    <property type="match status" value="1"/>
</dbReference>
<dbReference type="PANTHER" id="PTHR43711:SF26">
    <property type="entry name" value="SENSOR HISTIDINE KINASE RCSC"/>
    <property type="match status" value="1"/>
</dbReference>
<dbReference type="Gene3D" id="3.30.565.10">
    <property type="entry name" value="Histidine kinase-like ATPase, C-terminal domain"/>
    <property type="match status" value="1"/>
</dbReference>
<evidence type="ECO:0000256" key="3">
    <source>
        <dbReference type="ARBA" id="ARBA00022553"/>
    </source>
</evidence>
<dbReference type="CDD" id="cd00075">
    <property type="entry name" value="HATPase"/>
    <property type="match status" value="1"/>
</dbReference>
<dbReference type="InterPro" id="IPR003661">
    <property type="entry name" value="HisK_dim/P_dom"/>
</dbReference>
<dbReference type="PROSITE" id="PS50113">
    <property type="entry name" value="PAC"/>
    <property type="match status" value="1"/>
</dbReference>
<dbReference type="InterPro" id="IPR004358">
    <property type="entry name" value="Sig_transdc_His_kin-like_C"/>
</dbReference>
<dbReference type="InterPro" id="IPR000700">
    <property type="entry name" value="PAS-assoc_C"/>
</dbReference>
<evidence type="ECO:0000256" key="7">
    <source>
        <dbReference type="SAM" id="Coils"/>
    </source>
</evidence>
<dbReference type="OrthoDB" id="9808408at2"/>
<dbReference type="CDD" id="cd00082">
    <property type="entry name" value="HisKA"/>
    <property type="match status" value="1"/>
</dbReference>
<dbReference type="InterPro" id="IPR001610">
    <property type="entry name" value="PAC"/>
</dbReference>
<keyword evidence="12" id="KW-1185">Reference proteome</keyword>
<dbReference type="SMART" id="SM00086">
    <property type="entry name" value="PAC"/>
    <property type="match status" value="1"/>
</dbReference>
<dbReference type="InterPro" id="IPR005467">
    <property type="entry name" value="His_kinase_dom"/>
</dbReference>
<dbReference type="EMBL" id="QLMA01000001">
    <property type="protein sequence ID" value="RAJ87930.1"/>
    <property type="molecule type" value="Genomic_DNA"/>
</dbReference>
<feature type="domain" description="PAC" evidence="10">
    <location>
        <begin position="144"/>
        <end position="195"/>
    </location>
</feature>
<dbReference type="PROSITE" id="PS50112">
    <property type="entry name" value="PAS"/>
    <property type="match status" value="1"/>
</dbReference>
<dbReference type="InterPro" id="IPR003594">
    <property type="entry name" value="HATPase_dom"/>
</dbReference>
<dbReference type="InterPro" id="IPR036097">
    <property type="entry name" value="HisK_dim/P_sf"/>
</dbReference>
<keyword evidence="3" id="KW-0597">Phosphoprotein</keyword>
<keyword evidence="7" id="KW-0175">Coiled coil</keyword>
<protein>
    <recommendedName>
        <fullName evidence="2">histidine kinase</fullName>
        <ecNumber evidence="2">2.7.13.3</ecNumber>
    </recommendedName>
</protein>
<dbReference type="PANTHER" id="PTHR43711">
    <property type="entry name" value="TWO-COMPONENT HISTIDINE KINASE"/>
    <property type="match status" value="1"/>
</dbReference>
<dbReference type="CDD" id="cd00130">
    <property type="entry name" value="PAS"/>
    <property type="match status" value="1"/>
</dbReference>
<name>A0A327WEZ6_9BACT</name>
<reference evidence="11 12" key="1">
    <citation type="submission" date="2018-06" db="EMBL/GenBank/DDBJ databases">
        <title>Genomic Encyclopedia of Archaeal and Bacterial Type Strains, Phase II (KMG-II): from individual species to whole genera.</title>
        <authorList>
            <person name="Goeker M."/>
        </authorList>
    </citation>
    <scope>NUCLEOTIDE SEQUENCE [LARGE SCALE GENOMIC DNA]</scope>
    <source>
        <strain evidence="11 12">DSM 29821</strain>
    </source>
</reference>
<dbReference type="InterPro" id="IPR000014">
    <property type="entry name" value="PAS"/>
</dbReference>
<feature type="coiled-coil region" evidence="7">
    <location>
        <begin position="21"/>
        <end position="55"/>
    </location>
</feature>
<dbReference type="InterPro" id="IPR050736">
    <property type="entry name" value="Sensor_HK_Regulatory"/>
</dbReference>
<dbReference type="Gene3D" id="1.10.287.130">
    <property type="match status" value="1"/>
</dbReference>
<dbReference type="InterPro" id="IPR035965">
    <property type="entry name" value="PAS-like_dom_sf"/>
</dbReference>
<dbReference type="Pfam" id="PF02518">
    <property type="entry name" value="HATPase_c"/>
    <property type="match status" value="1"/>
</dbReference>
<evidence type="ECO:0000256" key="5">
    <source>
        <dbReference type="ARBA" id="ARBA00022777"/>
    </source>
</evidence>
<dbReference type="InterPro" id="IPR036890">
    <property type="entry name" value="HATPase_C_sf"/>
</dbReference>
<sequence>MTISNKEKGVGVNEPDPAVIEQLLAARTKELTDTIEQLKNRIREDEAKDNALQRMNSFLSSIWNNADAIIIVFSPEGFIRWFNPTAERLLGYRAVDMIEIASPLLFHDPEELENRAVEFSLQLQQTVEPGLETLTIKAKRNLPNEYEWNYIRRDGTKLPVSLTISAIRDANQITGYVGIAIDISEKKKAEADLREALEKEKDLNELKSRFVSLASHEFRTPLSTILSSVYLIAQYQQTEDQQKRDKHIQRIVSSVNLLTDLLNDFLSVGKIEEGKIQLRNSTFEPSKIIGSVISEMQGLRKPSQQVYYAHHGTPTVSLDPGLLKHIVMNLVSNAIKFSPDGAIISVRSESNHQHLQLSVKDKGIGISEEDRQHLFERFFRGSNASHIQGTGLGLHIVSRYTEIMGGSITCKSSMEEGSEFLVTIPCVEI</sequence>
<comment type="catalytic activity">
    <reaction evidence="1">
        <text>ATP + protein L-histidine = ADP + protein N-phospho-L-histidine.</text>
        <dbReference type="EC" id="2.7.13.3"/>
    </reaction>
</comment>
<keyword evidence="6" id="KW-0902">Two-component regulatory system</keyword>
<evidence type="ECO:0000259" key="8">
    <source>
        <dbReference type="PROSITE" id="PS50109"/>
    </source>
</evidence>
<dbReference type="Pfam" id="PF13426">
    <property type="entry name" value="PAS_9"/>
    <property type="match status" value="1"/>
</dbReference>
<dbReference type="PROSITE" id="PS50109">
    <property type="entry name" value="HIS_KIN"/>
    <property type="match status" value="1"/>
</dbReference>
<feature type="domain" description="Histidine kinase" evidence="8">
    <location>
        <begin position="213"/>
        <end position="428"/>
    </location>
</feature>
<dbReference type="GO" id="GO:0000155">
    <property type="term" value="F:phosphorelay sensor kinase activity"/>
    <property type="evidence" value="ECO:0007669"/>
    <property type="project" value="InterPro"/>
</dbReference>
<dbReference type="PRINTS" id="PR00344">
    <property type="entry name" value="BCTRLSENSOR"/>
</dbReference>
<dbReference type="SMART" id="SM00388">
    <property type="entry name" value="HisKA"/>
    <property type="match status" value="1"/>
</dbReference>
<dbReference type="EC" id="2.7.13.3" evidence="2"/>
<evidence type="ECO:0000256" key="2">
    <source>
        <dbReference type="ARBA" id="ARBA00012438"/>
    </source>
</evidence>
<evidence type="ECO:0000313" key="12">
    <source>
        <dbReference type="Proteomes" id="UP000249819"/>
    </source>
</evidence>